<reference evidence="1" key="1">
    <citation type="submission" date="2021-02" db="EMBL/GenBank/DDBJ databases">
        <authorList>
            <person name="Nowell W R."/>
        </authorList>
    </citation>
    <scope>NUCLEOTIDE SEQUENCE</scope>
</reference>
<comment type="caution">
    <text evidence="1">The sequence shown here is derived from an EMBL/GenBank/DDBJ whole genome shotgun (WGS) entry which is preliminary data.</text>
</comment>
<protein>
    <submittedName>
        <fullName evidence="1">Uncharacterized protein</fullName>
    </submittedName>
</protein>
<gene>
    <name evidence="1" type="ORF">OXD698_LOCUS45447</name>
</gene>
<proteinExistence type="predicted"/>
<sequence length="30" mass="3545">EENEFNEIDLNSFQLKLTQITKEFGGFCFC</sequence>
<feature type="non-terminal residue" evidence="1">
    <location>
        <position position="1"/>
    </location>
</feature>
<evidence type="ECO:0000313" key="2">
    <source>
        <dbReference type="Proteomes" id="UP000663844"/>
    </source>
</evidence>
<dbReference type="Proteomes" id="UP000663844">
    <property type="component" value="Unassembled WGS sequence"/>
</dbReference>
<name>A0A820H5A9_9BILA</name>
<dbReference type="EMBL" id="CAJOAZ010015065">
    <property type="protein sequence ID" value="CAF4288252.1"/>
    <property type="molecule type" value="Genomic_DNA"/>
</dbReference>
<evidence type="ECO:0000313" key="1">
    <source>
        <dbReference type="EMBL" id="CAF4288252.1"/>
    </source>
</evidence>
<organism evidence="1 2">
    <name type="scientific">Adineta steineri</name>
    <dbReference type="NCBI Taxonomy" id="433720"/>
    <lineage>
        <taxon>Eukaryota</taxon>
        <taxon>Metazoa</taxon>
        <taxon>Spiralia</taxon>
        <taxon>Gnathifera</taxon>
        <taxon>Rotifera</taxon>
        <taxon>Eurotatoria</taxon>
        <taxon>Bdelloidea</taxon>
        <taxon>Adinetida</taxon>
        <taxon>Adinetidae</taxon>
        <taxon>Adineta</taxon>
    </lineage>
</organism>
<dbReference type="AlphaFoldDB" id="A0A820H5A9"/>
<accession>A0A820H5A9</accession>